<dbReference type="Proteomes" id="UP000823941">
    <property type="component" value="Chromosome 4"/>
</dbReference>
<sequence length="336" mass="37466">MFSNVDIEYCPHGYLVLASEKYAENMQYNVTLQREHGVRNELLSPQTIKRRYPWINTEDVALGCVGTELEGTFNSWSVLNALVQRCKDMGTVYMDAEVTGFELQSQRDVMMEGVPPGSFKRIYKVQYTSPEGKEMDIKFASCILAAGAESANIAKMADVGIGKGLLSIPLPIKSRKQNIYTLKGDENPIGIGTPLIQDSSGLWFKRNGLMNETLVGHLPLSTVDSNISEQEYFDTVIKQPLENRVPVLKNAEIINTSTECTDYNTYDDTAIVGPHPYHNNLVIAAGFGGLAYQHAPGIGRAIAELIIDSRYINIELTRLHFDRLLTSESMVELNIY</sequence>
<dbReference type="SUPFAM" id="SSF51905">
    <property type="entry name" value="FAD/NAD(P)-binding domain"/>
    <property type="match status" value="1"/>
</dbReference>
<evidence type="ECO:0000256" key="1">
    <source>
        <dbReference type="ARBA" id="ARBA00023002"/>
    </source>
</evidence>
<comment type="caution">
    <text evidence="5">The sequence shown here is derived from an EMBL/GenBank/DDBJ whole genome shotgun (WGS) entry which is preliminary data.</text>
</comment>
<dbReference type="Pfam" id="PF01266">
    <property type="entry name" value="DAO"/>
    <property type="match status" value="1"/>
</dbReference>
<evidence type="ECO:0000256" key="3">
    <source>
        <dbReference type="ARBA" id="ARBA00046185"/>
    </source>
</evidence>
<dbReference type="EMBL" id="JAHIBW010000004">
    <property type="protein sequence ID" value="KAG7311616.1"/>
    <property type="molecule type" value="Genomic_DNA"/>
</dbReference>
<keyword evidence="6" id="KW-1185">Reference proteome</keyword>
<evidence type="ECO:0000313" key="5">
    <source>
        <dbReference type="EMBL" id="KAG7311616.1"/>
    </source>
</evidence>
<dbReference type="InterPro" id="IPR036188">
    <property type="entry name" value="FAD/NAD-bd_sf"/>
</dbReference>
<gene>
    <name evidence="5" type="ORF">JYU34_002666</name>
</gene>
<dbReference type="Gene3D" id="3.50.50.60">
    <property type="entry name" value="FAD/NAD(P)-binding domain"/>
    <property type="match status" value="1"/>
</dbReference>
<reference evidence="5 6" key="1">
    <citation type="submission" date="2021-06" db="EMBL/GenBank/DDBJ databases">
        <title>A haploid diamondback moth (Plutella xylostella L.) genome assembly resolves 31 chromosomes and identifies a diamide resistance mutation.</title>
        <authorList>
            <person name="Ward C.M."/>
            <person name="Perry K.D."/>
            <person name="Baker G."/>
            <person name="Powis K."/>
            <person name="Heckel D.G."/>
            <person name="Baxter S.W."/>
        </authorList>
    </citation>
    <scope>NUCLEOTIDE SEQUENCE [LARGE SCALE GENOMIC DNA]</scope>
    <source>
        <strain evidence="5 6">LV</strain>
        <tissue evidence="5">Single pupa</tissue>
    </source>
</reference>
<keyword evidence="1" id="KW-0560">Oxidoreductase</keyword>
<dbReference type="InterPro" id="IPR006076">
    <property type="entry name" value="FAD-dep_OxRdtase"/>
</dbReference>
<feature type="domain" description="FAD dependent oxidoreductase" evidence="4">
    <location>
        <begin position="4"/>
        <end position="305"/>
    </location>
</feature>
<dbReference type="PANTHER" id="PTHR13847:SF287">
    <property type="entry name" value="FAD-DEPENDENT OXIDOREDUCTASE DOMAIN-CONTAINING PROTEIN 1"/>
    <property type="match status" value="1"/>
</dbReference>
<evidence type="ECO:0000256" key="2">
    <source>
        <dbReference type="ARBA" id="ARBA00039785"/>
    </source>
</evidence>
<dbReference type="PANTHER" id="PTHR13847">
    <property type="entry name" value="SARCOSINE DEHYDROGENASE-RELATED"/>
    <property type="match status" value="1"/>
</dbReference>
<organism evidence="5 6">
    <name type="scientific">Plutella xylostella</name>
    <name type="common">Diamondback moth</name>
    <name type="synonym">Plutella maculipennis</name>
    <dbReference type="NCBI Taxonomy" id="51655"/>
    <lineage>
        <taxon>Eukaryota</taxon>
        <taxon>Metazoa</taxon>
        <taxon>Ecdysozoa</taxon>
        <taxon>Arthropoda</taxon>
        <taxon>Hexapoda</taxon>
        <taxon>Insecta</taxon>
        <taxon>Pterygota</taxon>
        <taxon>Neoptera</taxon>
        <taxon>Endopterygota</taxon>
        <taxon>Lepidoptera</taxon>
        <taxon>Glossata</taxon>
        <taxon>Ditrysia</taxon>
        <taxon>Yponomeutoidea</taxon>
        <taxon>Plutellidae</taxon>
        <taxon>Plutella</taxon>
    </lineage>
</organism>
<evidence type="ECO:0000313" key="6">
    <source>
        <dbReference type="Proteomes" id="UP000823941"/>
    </source>
</evidence>
<accession>A0ABQ7R2U8</accession>
<name>A0ABQ7R2U8_PLUXY</name>
<protein>
    <recommendedName>
        <fullName evidence="2">FAD-dependent oxidoreductase domain-containing protein 1</fullName>
    </recommendedName>
</protein>
<comment type="function">
    <text evidence="3">Required for the assembly of the mitochondrial membrane respiratory chain NADH dehydrogenase (Complex I). Involved in mid-late stages of complex I assembly.</text>
</comment>
<evidence type="ECO:0000259" key="4">
    <source>
        <dbReference type="Pfam" id="PF01266"/>
    </source>
</evidence>
<proteinExistence type="predicted"/>
<dbReference type="Gene3D" id="3.30.9.10">
    <property type="entry name" value="D-Amino Acid Oxidase, subunit A, domain 2"/>
    <property type="match status" value="1"/>
</dbReference>